<dbReference type="InterPro" id="IPR025507">
    <property type="entry name" value="DUF4394"/>
</dbReference>
<proteinExistence type="predicted"/>
<dbReference type="RefSeq" id="WP_211428864.1">
    <property type="nucleotide sequence ID" value="NZ_CP072648.1"/>
</dbReference>
<dbReference type="PANTHER" id="PTHR39431:SF1">
    <property type="entry name" value="FRPA_C-RELATED PROTEIN"/>
    <property type="match status" value="1"/>
</dbReference>
<feature type="domain" description="DUF4394" evidence="1">
    <location>
        <begin position="58"/>
        <end position="314"/>
    </location>
</feature>
<gene>
    <name evidence="2" type="ORF">J8C06_00555</name>
</gene>
<accession>A0ABX8B7T7</accession>
<organism evidence="2 3">
    <name type="scientific">Chloracidobacterium validum</name>
    <dbReference type="NCBI Taxonomy" id="2821543"/>
    <lineage>
        <taxon>Bacteria</taxon>
        <taxon>Pseudomonadati</taxon>
        <taxon>Acidobacteriota</taxon>
        <taxon>Terriglobia</taxon>
        <taxon>Terriglobales</taxon>
        <taxon>Acidobacteriaceae</taxon>
        <taxon>Chloracidobacterium</taxon>
    </lineage>
</organism>
<reference evidence="2 3" key="1">
    <citation type="submission" date="2021-03" db="EMBL/GenBank/DDBJ databases">
        <title>Genomic and phenotypic characterization of Chloracidobacterium isolates provides evidence for multiple species.</title>
        <authorList>
            <person name="Saini M.K."/>
            <person name="Costas A.M.G."/>
            <person name="Tank M."/>
            <person name="Bryant D.A."/>
        </authorList>
    </citation>
    <scope>NUCLEOTIDE SEQUENCE [LARGE SCALE GENOMIC DNA]</scope>
    <source>
        <strain evidence="2 3">BV2-C</strain>
    </source>
</reference>
<protein>
    <submittedName>
        <fullName evidence="2">DUF4394 domain-containing protein</fullName>
    </submittedName>
</protein>
<dbReference type="Pfam" id="PF14339">
    <property type="entry name" value="DUF4394"/>
    <property type="match status" value="2"/>
</dbReference>
<dbReference type="PANTHER" id="PTHR39431">
    <property type="entry name" value="FRPA/C-RELATED PROTEIN"/>
    <property type="match status" value="1"/>
</dbReference>
<evidence type="ECO:0000313" key="3">
    <source>
        <dbReference type="Proteomes" id="UP000676506"/>
    </source>
</evidence>
<dbReference type="Proteomes" id="UP000676506">
    <property type="component" value="Chromosome 1"/>
</dbReference>
<sequence>MRVNQRLLLVVSAIALLGWALAPQVMLERAVPGARVASAGTFNVTGLKGAFALSNNQLIPLSLDNPSSPSVPIPITGLAMGENLVDIDFRPINGLMYGLAVNASGQVRLYCISHRNGVATPLAPAQGLVDTDGITPRPVSGTVGIDINPAVDRLRIVTSTGLNFRMNPNTGLLIDGDSMAPGVQPDANINGGTTSVDSTLYTNNAGLATVTTQYTLDPGTDQMFIQNPPNSGTQVLGLPVTVDASPLDFTRVGGFDVPDGVNTSSSGTPVTSGLAFAVLQVDGVNQLYAIALPSGAARLIGPVGNGMTPVQGLAIQTRPIDGGEFAVLLSQAGTSLIQFSQGSPFAQEVLISGVIGGEQLVGIDYRPATGQFYALGINSSANNGTLYLADPKTGACSPIAPSAVAFVQDDGATPVSLPSGRYGMDFNPVVDRVRVTTNSGLNFRLNPDNGLPIDGNGSALGTQTDANINGLPTGSTGVSATAYTNSFGGATATTQYTIDAVSRALYIQSPPNSGTQLFVANITSNNLPLAVDFINGFDISPNVRTRSSNVPVLGGSGLLFTSTGERSEIYSLDLVTGRANLLAQFSPDVPGLAGGTVASRLVTDVTKIGVYRSTTATAFVRNTNTSGPADAAFAYGLPGDIPIAGDWDGDGVDTIGVFRPSTAQFLLKNTNTPGPADVAFNYGAPGDLPVVGDWTGKGFDSVGVFRNGVFFLRDSNTAGPADRAVNYGQATDLPVVGDWDGDGKTSVGVFRNGEFFLKNTNTSGVADFAFRYGLPGDRPVAGDWTGKGFDSVGVFRNGAFFLRNSNTSGNADFLVNFGSAGDQPIVGDWNGEFR</sequence>
<keyword evidence="3" id="KW-1185">Reference proteome</keyword>
<feature type="domain" description="DUF4394" evidence="1">
    <location>
        <begin position="336"/>
        <end position="592"/>
    </location>
</feature>
<name>A0ABX8B7T7_9BACT</name>
<evidence type="ECO:0000259" key="1">
    <source>
        <dbReference type="Pfam" id="PF14339"/>
    </source>
</evidence>
<dbReference type="EMBL" id="CP072648">
    <property type="protein sequence ID" value="QUW02973.1"/>
    <property type="molecule type" value="Genomic_DNA"/>
</dbReference>
<evidence type="ECO:0000313" key="2">
    <source>
        <dbReference type="EMBL" id="QUW02973.1"/>
    </source>
</evidence>